<sequence length="98" mass="9795">MVTAELALTLPAVIAVLALVLGLAAVGVRQVRAVGAANAAARAQLAGEDPYAAAARAYSAAQISVSGECAQASVSLPPILNMLGWTIRASACAPREQP</sequence>
<dbReference type="EMBL" id="ACRN01000008">
    <property type="protein sequence ID" value="EHM88118.1"/>
    <property type="molecule type" value="Genomic_DNA"/>
</dbReference>
<dbReference type="HOGENOM" id="CLU_2327550_0_0_11"/>
<evidence type="ECO:0008006" key="3">
    <source>
        <dbReference type="Google" id="ProtNLM"/>
    </source>
</evidence>
<dbReference type="RefSeq" id="WP_005986580.1">
    <property type="nucleotide sequence ID" value="NZ_JH470338.1"/>
</dbReference>
<organism evidence="1 2">
    <name type="scientific">Actinomyces graevenitzii C83</name>
    <dbReference type="NCBI Taxonomy" id="435830"/>
    <lineage>
        <taxon>Bacteria</taxon>
        <taxon>Bacillati</taxon>
        <taxon>Actinomycetota</taxon>
        <taxon>Actinomycetes</taxon>
        <taxon>Actinomycetales</taxon>
        <taxon>Actinomycetaceae</taxon>
        <taxon>Actinomyces</taxon>
    </lineage>
</organism>
<evidence type="ECO:0000313" key="1">
    <source>
        <dbReference type="EMBL" id="EHM88118.1"/>
    </source>
</evidence>
<accession>G9PFU3</accession>
<dbReference type="Proteomes" id="UP000003822">
    <property type="component" value="Unassembled WGS sequence"/>
</dbReference>
<dbReference type="PATRIC" id="fig|435830.3.peg.1186"/>
<gene>
    <name evidence="1" type="ORF">HMPREF0045_01229</name>
</gene>
<evidence type="ECO:0000313" key="2">
    <source>
        <dbReference type="Proteomes" id="UP000003822"/>
    </source>
</evidence>
<comment type="caution">
    <text evidence="1">The sequence shown here is derived from an EMBL/GenBank/DDBJ whole genome shotgun (WGS) entry which is preliminary data.</text>
</comment>
<name>G9PFU3_9ACTO</name>
<keyword evidence="2" id="KW-1185">Reference proteome</keyword>
<dbReference type="STRING" id="435830.HMPREF0045_01229"/>
<dbReference type="AlphaFoldDB" id="G9PFU3"/>
<reference evidence="1 2" key="1">
    <citation type="submission" date="2011-10" db="EMBL/GenBank/DDBJ databases">
        <title>The Genome Sequence of Actinomyces graevenitzii C83.</title>
        <authorList>
            <consortium name="The Broad Institute Genome Sequencing Platform"/>
            <consortium name="The Broad Institute Genome Sequencing Center for Infectious Disease"/>
            <person name="Earl A."/>
            <person name="Ward D."/>
            <person name="Feldgarden M."/>
            <person name="Gevers D."/>
            <person name="Sibley C.D."/>
            <person name="Field T.R."/>
            <person name="Grinwis M."/>
            <person name="Eshaghurshan C.S."/>
            <person name="Surette M.G."/>
            <person name="Young S.K."/>
            <person name="Zeng Q."/>
            <person name="Gargeya S."/>
            <person name="Fitzgerald M."/>
            <person name="Haas B."/>
            <person name="Abouelleil A."/>
            <person name="Alvarado L."/>
            <person name="Arachchi H.M."/>
            <person name="Berlin A."/>
            <person name="Brown A."/>
            <person name="Chapman S.B."/>
            <person name="Chen Z."/>
            <person name="Dunbar C."/>
            <person name="Freedman E."/>
            <person name="Gearin G."/>
            <person name="Goldberg J."/>
            <person name="Griggs A."/>
            <person name="Gujja S."/>
            <person name="Heiman D."/>
            <person name="Howarth C."/>
            <person name="Larson L."/>
            <person name="Lui A."/>
            <person name="MacDonald P.J.P."/>
            <person name="Montmayeur A."/>
            <person name="Murphy C."/>
            <person name="Neiman D."/>
            <person name="Pearson M."/>
            <person name="Priest M."/>
            <person name="Roberts A."/>
            <person name="Saif S."/>
            <person name="Shea T."/>
            <person name="Shenoy N."/>
            <person name="Sisk P."/>
            <person name="Stolte C."/>
            <person name="Sykes S."/>
            <person name="Wortman J."/>
            <person name="Nusbaum C."/>
            <person name="Birren B."/>
        </authorList>
    </citation>
    <scope>NUCLEOTIDE SEQUENCE [LARGE SCALE GENOMIC DNA]</scope>
    <source>
        <strain evidence="1 2">C83</strain>
    </source>
</reference>
<proteinExistence type="predicted"/>
<protein>
    <recommendedName>
        <fullName evidence="3">TadE-like protein</fullName>
    </recommendedName>
</protein>